<reference evidence="1 2" key="1">
    <citation type="journal article" name="Front. Microbiol.">
        <title>Sugar Metabolism of the First Thermophilic Planctomycete Thermogutta terrifontis: Comparative Genomic and Transcriptomic Approaches.</title>
        <authorList>
            <person name="Elcheninov A.G."/>
            <person name="Menzel P."/>
            <person name="Gudbergsdottir S.R."/>
            <person name="Slesarev A.I."/>
            <person name="Kadnikov V.V."/>
            <person name="Krogh A."/>
            <person name="Bonch-Osmolovskaya E.A."/>
            <person name="Peng X."/>
            <person name="Kublanov I.V."/>
        </authorList>
    </citation>
    <scope>NUCLEOTIDE SEQUENCE [LARGE SCALE GENOMIC DNA]</scope>
    <source>
        <strain evidence="1 2">R1</strain>
    </source>
</reference>
<dbReference type="Proteomes" id="UP000215086">
    <property type="component" value="Chromosome"/>
</dbReference>
<dbReference type="AlphaFoldDB" id="A0A286RCN6"/>
<name>A0A286RCN6_9BACT</name>
<keyword evidence="2" id="KW-1185">Reference proteome</keyword>
<organism evidence="1 2">
    <name type="scientific">Thermogutta terrifontis</name>
    <dbReference type="NCBI Taxonomy" id="1331910"/>
    <lineage>
        <taxon>Bacteria</taxon>
        <taxon>Pseudomonadati</taxon>
        <taxon>Planctomycetota</taxon>
        <taxon>Planctomycetia</taxon>
        <taxon>Pirellulales</taxon>
        <taxon>Thermoguttaceae</taxon>
        <taxon>Thermogutta</taxon>
    </lineage>
</organism>
<accession>A0A286RCN6</accession>
<sequence>MFSLRTRMTKANPGPGWILTCHNADEGNVFQTKRRRPVATPIRMW</sequence>
<evidence type="ECO:0000313" key="2">
    <source>
        <dbReference type="Proteomes" id="UP000215086"/>
    </source>
</evidence>
<gene>
    <name evidence="1" type="ORF">THTE_1116</name>
</gene>
<dbReference type="KEGG" id="ttf:THTE_1116"/>
<evidence type="ECO:0000313" key="1">
    <source>
        <dbReference type="EMBL" id="ASV73718.1"/>
    </source>
</evidence>
<protein>
    <submittedName>
        <fullName evidence="1">Uncharacterized protein</fullName>
    </submittedName>
</protein>
<dbReference type="EMBL" id="CP018477">
    <property type="protein sequence ID" value="ASV73718.1"/>
    <property type="molecule type" value="Genomic_DNA"/>
</dbReference>
<proteinExistence type="predicted"/>